<dbReference type="EC" id="2.7.7.77" evidence="8"/>
<evidence type="ECO:0000256" key="6">
    <source>
        <dbReference type="ARBA" id="ARBA00023134"/>
    </source>
</evidence>
<feature type="domain" description="MobA-like NTP transferase" evidence="9">
    <location>
        <begin position="10"/>
        <end position="163"/>
    </location>
</feature>
<comment type="domain">
    <text evidence="8">The N-terminal domain determines nucleotide recognition and specific binding, while the C-terminal domain determines the specific binding to the target protein.</text>
</comment>
<dbReference type="EMBL" id="JAVRHK010000008">
    <property type="protein sequence ID" value="MDT0677285.1"/>
    <property type="molecule type" value="Genomic_DNA"/>
</dbReference>
<dbReference type="PANTHER" id="PTHR19136">
    <property type="entry name" value="MOLYBDENUM COFACTOR GUANYLYLTRANSFERASE"/>
    <property type="match status" value="1"/>
</dbReference>
<keyword evidence="11" id="KW-1185">Reference proteome</keyword>
<dbReference type="InterPro" id="IPR029044">
    <property type="entry name" value="Nucleotide-diphossugar_trans"/>
</dbReference>
<organism evidence="10 11">
    <name type="scientific">Autumnicola musiva</name>
    <dbReference type="NCBI Taxonomy" id="3075589"/>
    <lineage>
        <taxon>Bacteria</taxon>
        <taxon>Pseudomonadati</taxon>
        <taxon>Bacteroidota</taxon>
        <taxon>Flavobacteriia</taxon>
        <taxon>Flavobacteriales</taxon>
        <taxon>Flavobacteriaceae</taxon>
        <taxon>Autumnicola</taxon>
    </lineage>
</organism>
<protein>
    <recommendedName>
        <fullName evidence="8">Probable molybdenum cofactor guanylyltransferase</fullName>
        <shortName evidence="8">MoCo guanylyltransferase</shortName>
        <ecNumber evidence="8">2.7.7.77</ecNumber>
    </recommendedName>
    <alternativeName>
        <fullName evidence="8">GTP:molybdopterin guanylyltransferase</fullName>
    </alternativeName>
    <alternativeName>
        <fullName evidence="8">Mo-MPT guanylyltransferase</fullName>
    </alternativeName>
    <alternativeName>
        <fullName evidence="8">Molybdopterin guanylyltransferase</fullName>
    </alternativeName>
    <alternativeName>
        <fullName evidence="8">Molybdopterin-guanine dinucleotide synthase</fullName>
        <shortName evidence="8">MGD synthase</shortName>
    </alternativeName>
</protein>
<dbReference type="HAMAP" id="MF_00316">
    <property type="entry name" value="MobA"/>
    <property type="match status" value="1"/>
</dbReference>
<sequence>MINKQNNLYGLVLCGGRSTRMGKDKGLLSYYGESQRKYLYKMLDELCDKVFISLHGDQMNNISADFNTIADNDHFPGPFNGIYSAHRQFPNVAWLVIAIDMPLLREKDLQQLITSRNHEKTATAFATGEKKLPEPLCAIWEPGSFLPAAEFIGENQSGPRRFLLNSDVQLVFPEDDTILMNANTPEESKAALKKIQTSEINNPATTK</sequence>
<keyword evidence="2 8" id="KW-0808">Transferase</keyword>
<keyword evidence="4 8" id="KW-0547">Nucleotide-binding</keyword>
<dbReference type="GO" id="GO:0016740">
    <property type="term" value="F:transferase activity"/>
    <property type="evidence" value="ECO:0007669"/>
    <property type="project" value="UniProtKB-KW"/>
</dbReference>
<evidence type="ECO:0000256" key="4">
    <source>
        <dbReference type="ARBA" id="ARBA00022741"/>
    </source>
</evidence>
<evidence type="ECO:0000256" key="8">
    <source>
        <dbReference type="HAMAP-Rule" id="MF_00316"/>
    </source>
</evidence>
<evidence type="ECO:0000256" key="7">
    <source>
        <dbReference type="ARBA" id="ARBA00023150"/>
    </source>
</evidence>
<dbReference type="InterPro" id="IPR025877">
    <property type="entry name" value="MobA-like_NTP_Trfase"/>
</dbReference>
<proteinExistence type="inferred from homology"/>
<dbReference type="RefSeq" id="WP_311503629.1">
    <property type="nucleotide sequence ID" value="NZ_JAVRHK010000008.1"/>
</dbReference>
<accession>A0ABU3D7E8</accession>
<comment type="function">
    <text evidence="8">Transfers a GMP moiety from GTP to Mo-molybdopterin (Mo-MPT) cofactor (Moco or molybdenum cofactor) to form Mo-molybdopterin guanine dinucleotide (Mo-MGD) cofactor.</text>
</comment>
<comment type="catalytic activity">
    <reaction evidence="8">
        <text>Mo-molybdopterin + GTP + H(+) = Mo-molybdopterin guanine dinucleotide + diphosphate</text>
        <dbReference type="Rhea" id="RHEA:34243"/>
        <dbReference type="ChEBI" id="CHEBI:15378"/>
        <dbReference type="ChEBI" id="CHEBI:33019"/>
        <dbReference type="ChEBI" id="CHEBI:37565"/>
        <dbReference type="ChEBI" id="CHEBI:71302"/>
        <dbReference type="ChEBI" id="CHEBI:71310"/>
        <dbReference type="EC" id="2.7.7.77"/>
    </reaction>
</comment>
<comment type="subcellular location">
    <subcellularLocation>
        <location evidence="8">Cytoplasm</location>
    </subcellularLocation>
</comment>
<evidence type="ECO:0000256" key="5">
    <source>
        <dbReference type="ARBA" id="ARBA00022842"/>
    </source>
</evidence>
<name>A0ABU3D7E8_9FLAO</name>
<dbReference type="Proteomes" id="UP001262582">
    <property type="component" value="Unassembled WGS sequence"/>
</dbReference>
<reference evidence="10 11" key="1">
    <citation type="submission" date="2023-09" db="EMBL/GenBank/DDBJ databases">
        <authorList>
            <person name="Rey-Velasco X."/>
        </authorList>
    </citation>
    <scope>NUCLEOTIDE SEQUENCE [LARGE SCALE GENOMIC DNA]</scope>
    <source>
        <strain evidence="10 11">F117</strain>
    </source>
</reference>
<keyword evidence="5 8" id="KW-0460">Magnesium</keyword>
<gene>
    <name evidence="8" type="primary">mobA</name>
    <name evidence="10" type="ORF">RM539_11920</name>
</gene>
<dbReference type="SUPFAM" id="SSF53448">
    <property type="entry name" value="Nucleotide-diphospho-sugar transferases"/>
    <property type="match status" value="1"/>
</dbReference>
<feature type="binding site" evidence="8">
    <location>
        <begin position="13"/>
        <end position="15"/>
    </location>
    <ligand>
        <name>GTP</name>
        <dbReference type="ChEBI" id="CHEBI:37565"/>
    </ligand>
</feature>
<keyword evidence="1 8" id="KW-0963">Cytoplasm</keyword>
<evidence type="ECO:0000313" key="10">
    <source>
        <dbReference type="EMBL" id="MDT0677285.1"/>
    </source>
</evidence>
<feature type="binding site" evidence="8">
    <location>
        <position position="100"/>
    </location>
    <ligand>
        <name>Mg(2+)</name>
        <dbReference type="ChEBI" id="CHEBI:18420"/>
    </ligand>
</feature>
<comment type="caution">
    <text evidence="10">The sequence shown here is derived from an EMBL/GenBank/DDBJ whole genome shotgun (WGS) entry which is preliminary data.</text>
</comment>
<evidence type="ECO:0000259" key="9">
    <source>
        <dbReference type="Pfam" id="PF12804"/>
    </source>
</evidence>
<feature type="binding site" evidence="8">
    <location>
        <position position="25"/>
    </location>
    <ligand>
        <name>GTP</name>
        <dbReference type="ChEBI" id="CHEBI:37565"/>
    </ligand>
</feature>
<comment type="caution">
    <text evidence="8">Lacks conserved residue(s) required for the propagation of feature annotation.</text>
</comment>
<evidence type="ECO:0000313" key="11">
    <source>
        <dbReference type="Proteomes" id="UP001262582"/>
    </source>
</evidence>
<keyword evidence="3 8" id="KW-0479">Metal-binding</keyword>
<evidence type="ECO:0000256" key="2">
    <source>
        <dbReference type="ARBA" id="ARBA00022679"/>
    </source>
</evidence>
<feature type="binding site" evidence="8">
    <location>
        <position position="71"/>
    </location>
    <ligand>
        <name>GTP</name>
        <dbReference type="ChEBI" id="CHEBI:37565"/>
    </ligand>
</feature>
<comment type="similarity">
    <text evidence="8">Belongs to the MobA family.</text>
</comment>
<dbReference type="Pfam" id="PF12804">
    <property type="entry name" value="NTP_transf_3"/>
    <property type="match status" value="1"/>
</dbReference>
<dbReference type="InterPro" id="IPR013482">
    <property type="entry name" value="Molybde_CF_guanTrfase"/>
</dbReference>
<evidence type="ECO:0000256" key="1">
    <source>
        <dbReference type="ARBA" id="ARBA00022490"/>
    </source>
</evidence>
<dbReference type="Gene3D" id="3.90.550.10">
    <property type="entry name" value="Spore Coat Polysaccharide Biosynthesis Protein SpsA, Chain A"/>
    <property type="match status" value="1"/>
</dbReference>
<keyword evidence="6 8" id="KW-0342">GTP-binding</keyword>
<feature type="binding site" evidence="8">
    <location>
        <position position="100"/>
    </location>
    <ligand>
        <name>GTP</name>
        <dbReference type="ChEBI" id="CHEBI:37565"/>
    </ligand>
</feature>
<dbReference type="PANTHER" id="PTHR19136:SF81">
    <property type="entry name" value="MOLYBDENUM COFACTOR GUANYLYLTRANSFERASE"/>
    <property type="match status" value="1"/>
</dbReference>
<dbReference type="CDD" id="cd02503">
    <property type="entry name" value="MobA"/>
    <property type="match status" value="1"/>
</dbReference>
<evidence type="ECO:0000256" key="3">
    <source>
        <dbReference type="ARBA" id="ARBA00022723"/>
    </source>
</evidence>
<comment type="cofactor">
    <cofactor evidence="8">
        <name>Mg(2+)</name>
        <dbReference type="ChEBI" id="CHEBI:18420"/>
    </cofactor>
</comment>
<keyword evidence="7 8" id="KW-0501">Molybdenum cofactor biosynthesis</keyword>